<dbReference type="Proteomes" id="UP000062519">
    <property type="component" value="Chromosome 1"/>
</dbReference>
<keyword evidence="2" id="KW-1185">Reference proteome</keyword>
<evidence type="ECO:0000313" key="2">
    <source>
        <dbReference type="Proteomes" id="UP000062519"/>
    </source>
</evidence>
<dbReference type="EMBL" id="CP013386">
    <property type="protein sequence ID" value="AOJ03157.1"/>
    <property type="molecule type" value="Genomic_DNA"/>
</dbReference>
<gene>
    <name evidence="1" type="ORF">WS70_16070</name>
</gene>
<name>A0A1B4FHT0_9BURK</name>
<organism evidence="1 2">
    <name type="scientific">Burkholderia mayonis</name>
    <dbReference type="NCBI Taxonomy" id="1385591"/>
    <lineage>
        <taxon>Bacteria</taxon>
        <taxon>Pseudomonadati</taxon>
        <taxon>Pseudomonadota</taxon>
        <taxon>Betaproteobacteria</taxon>
        <taxon>Burkholderiales</taxon>
        <taxon>Burkholderiaceae</taxon>
        <taxon>Burkholderia</taxon>
        <taxon>pseudomallei group</taxon>
    </lineage>
</organism>
<reference evidence="1 2" key="1">
    <citation type="submission" date="2015-12" db="EMBL/GenBank/DDBJ databases">
        <title>Diversity of Burkholderia near neighbor genomes.</title>
        <authorList>
            <person name="Sahl J."/>
            <person name="Wagner D."/>
            <person name="Keim P."/>
        </authorList>
    </citation>
    <scope>NUCLEOTIDE SEQUENCE [LARGE SCALE GENOMIC DNA]</scope>
    <source>
        <strain evidence="1 2">BDU6</strain>
    </source>
</reference>
<dbReference type="KEGG" id="buu:WS70_16070"/>
<sequence>MGPREPVMKFATTICATAFYLFASNVHAKCDDVGRLAAAIALVHLKQEGLTDNDKVDFKKTQWKQLAVQHLDTPESVGNDEYRYVHDIVFTEKRGMTIEVITTSVATQHESCAMSDTNVYVVSKRFLTEE</sequence>
<protein>
    <submittedName>
        <fullName evidence="1">Uncharacterized protein</fullName>
    </submittedName>
</protein>
<accession>A0A1B4FHT0</accession>
<proteinExistence type="predicted"/>
<dbReference type="AlphaFoldDB" id="A0A1B4FHT0"/>
<evidence type="ECO:0000313" key="1">
    <source>
        <dbReference type="EMBL" id="AOJ03157.1"/>
    </source>
</evidence>